<accession>A0ABN2L5W4</accession>
<gene>
    <name evidence="2" type="ORF">GCM10009810_36740</name>
</gene>
<keyword evidence="3" id="KW-1185">Reference proteome</keyword>
<sequence length="144" mass="15454">MTTPTDTDLEDLLRTTFETYAAHPDPQRAQALAATVADAPPRRRWTRVLLAAGVAGALVLGGRGDLVADAAGAIGGERGTDIGRNPWRISAAADIHRHRSGGPRPGRGGREPHQLGSRRRAAPGCRYRPAPRRGPAHRCDYRGR</sequence>
<proteinExistence type="predicted"/>
<protein>
    <submittedName>
        <fullName evidence="2">Uncharacterized protein</fullName>
    </submittedName>
</protein>
<evidence type="ECO:0000313" key="2">
    <source>
        <dbReference type="EMBL" id="GAA1776310.1"/>
    </source>
</evidence>
<evidence type="ECO:0000256" key="1">
    <source>
        <dbReference type="SAM" id="MobiDB-lite"/>
    </source>
</evidence>
<feature type="region of interest" description="Disordered" evidence="1">
    <location>
        <begin position="95"/>
        <end position="144"/>
    </location>
</feature>
<comment type="caution">
    <text evidence="2">The sequence shown here is derived from an EMBL/GenBank/DDBJ whole genome shotgun (WGS) entry which is preliminary data.</text>
</comment>
<organism evidence="2 3">
    <name type="scientific">Nostocoides vanveenii</name>
    <dbReference type="NCBI Taxonomy" id="330835"/>
    <lineage>
        <taxon>Bacteria</taxon>
        <taxon>Bacillati</taxon>
        <taxon>Actinomycetota</taxon>
        <taxon>Actinomycetes</taxon>
        <taxon>Micrococcales</taxon>
        <taxon>Intrasporangiaceae</taxon>
        <taxon>Nostocoides</taxon>
    </lineage>
</organism>
<dbReference type="EMBL" id="BAAAPN010000105">
    <property type="protein sequence ID" value="GAA1776310.1"/>
    <property type="molecule type" value="Genomic_DNA"/>
</dbReference>
<dbReference type="RefSeq" id="WP_344069164.1">
    <property type="nucleotide sequence ID" value="NZ_BAAAPN010000105.1"/>
</dbReference>
<reference evidence="2 3" key="1">
    <citation type="journal article" date="2019" name="Int. J. Syst. Evol. Microbiol.">
        <title>The Global Catalogue of Microorganisms (GCM) 10K type strain sequencing project: providing services to taxonomists for standard genome sequencing and annotation.</title>
        <authorList>
            <consortium name="The Broad Institute Genomics Platform"/>
            <consortium name="The Broad Institute Genome Sequencing Center for Infectious Disease"/>
            <person name="Wu L."/>
            <person name="Ma J."/>
        </authorList>
    </citation>
    <scope>NUCLEOTIDE SEQUENCE [LARGE SCALE GENOMIC DNA]</scope>
    <source>
        <strain evidence="2 3">JCM 15591</strain>
    </source>
</reference>
<dbReference type="Proteomes" id="UP001501475">
    <property type="component" value="Unassembled WGS sequence"/>
</dbReference>
<name>A0ABN2L5W4_9MICO</name>
<evidence type="ECO:0000313" key="3">
    <source>
        <dbReference type="Proteomes" id="UP001501475"/>
    </source>
</evidence>